<gene>
    <name evidence="1" type="ORF">HMPREF1991_02093</name>
</gene>
<dbReference type="HOGENOM" id="CLU_2790557_0_0_10"/>
<organism evidence="1 2">
    <name type="scientific">Hoylesella loescheii DSM 19665 = JCM 12249 = ATCC 15930</name>
    <dbReference type="NCBI Taxonomy" id="1122985"/>
    <lineage>
        <taxon>Bacteria</taxon>
        <taxon>Pseudomonadati</taxon>
        <taxon>Bacteroidota</taxon>
        <taxon>Bacteroidia</taxon>
        <taxon>Bacteroidales</taxon>
        <taxon>Prevotellaceae</taxon>
        <taxon>Hoylesella</taxon>
    </lineage>
</organism>
<dbReference type="AlphaFoldDB" id="A0A069QG19"/>
<protein>
    <submittedName>
        <fullName evidence="1">Uncharacterized protein</fullName>
    </submittedName>
</protein>
<dbReference type="Proteomes" id="UP000027442">
    <property type="component" value="Unassembled WGS sequence"/>
</dbReference>
<proteinExistence type="predicted"/>
<evidence type="ECO:0000313" key="2">
    <source>
        <dbReference type="Proteomes" id="UP000027442"/>
    </source>
</evidence>
<dbReference type="EMBL" id="JNGW01000090">
    <property type="protein sequence ID" value="KDR51813.1"/>
    <property type="molecule type" value="Genomic_DNA"/>
</dbReference>
<comment type="caution">
    <text evidence="1">The sequence shown here is derived from an EMBL/GenBank/DDBJ whole genome shotgun (WGS) entry which is preliminary data.</text>
</comment>
<name>A0A069QG19_HOYLO</name>
<accession>A0A069QG19</accession>
<sequence>MLRTFGRRQELDLGPAVGYAKIRNVSKRRNKSTISFNDKGKGYCCVWIITIKSVLVLPYSKLVFIKAL</sequence>
<dbReference type="PATRIC" id="fig|1122985.7.peg.2171"/>
<reference evidence="1 2" key="1">
    <citation type="submission" date="2013-08" db="EMBL/GenBank/DDBJ databases">
        <authorList>
            <person name="Weinstock G."/>
            <person name="Sodergren E."/>
            <person name="Wylie T."/>
            <person name="Fulton L."/>
            <person name="Fulton R."/>
            <person name="Fronick C."/>
            <person name="O'Laughlin M."/>
            <person name="Godfrey J."/>
            <person name="Miner T."/>
            <person name="Herter B."/>
            <person name="Appelbaum E."/>
            <person name="Cordes M."/>
            <person name="Lek S."/>
            <person name="Wollam A."/>
            <person name="Pepin K.H."/>
            <person name="Palsikar V.B."/>
            <person name="Mitreva M."/>
            <person name="Wilson R.K."/>
        </authorList>
    </citation>
    <scope>NUCLEOTIDE SEQUENCE [LARGE SCALE GENOMIC DNA]</scope>
    <source>
        <strain evidence="1 2">ATCC 15930</strain>
    </source>
</reference>
<evidence type="ECO:0000313" key="1">
    <source>
        <dbReference type="EMBL" id="KDR51813.1"/>
    </source>
</evidence>
<keyword evidence="2" id="KW-1185">Reference proteome</keyword>